<feature type="chain" id="PRO_5003389889" evidence="1">
    <location>
        <begin position="18"/>
        <end position="294"/>
    </location>
</feature>
<dbReference type="Proteomes" id="UP000000702">
    <property type="component" value="Unassembled WGS sequence"/>
</dbReference>
<proteinExistence type="predicted"/>
<dbReference type="VEuPathDB" id="TriTrypDB:TcIL3000_0_31290"/>
<keyword evidence="3" id="KW-1185">Reference proteome</keyword>
<sequence>MRSFASMLICGMASVRSVHVGPVAGVPTFKDVPGFETRRRKRLVRQTAYATGGNDHKGAVDLSYLNESEARRCCYENYGFLQKPLLLNSWCEFLVELRRIEFRWKLLPLLEGIINFSIVEYTREGETVLCDLRTLTRSGPIANFFECCGALVQGSTDKYFVGFSGPDGVENVLEVRTNRLICGEQDTQTADEKPIVPTLAQFNCRGTSVDLILTNSETGAQRTLIRNFSLQSFNYAFLTSIPIFLKQTDIGIRNVDFVSEDQMRHFRFAWCFLRRESMMTPVEMSELDYLLPLK</sequence>
<feature type="signal peptide" evidence="1">
    <location>
        <begin position="1"/>
        <end position="17"/>
    </location>
</feature>
<keyword evidence="1" id="KW-0732">Signal</keyword>
<reference evidence="2 3" key="2">
    <citation type="journal article" date="2012" name="Proc. Natl. Acad. Sci. U.S.A.">
        <title>Antigenic diversity is generated by distinct evolutionary mechanisms in African trypanosome species.</title>
        <authorList>
            <person name="Jackson A.P."/>
            <person name="Berry A."/>
            <person name="Aslett M."/>
            <person name="Allison H.C."/>
            <person name="Burton P."/>
            <person name="Vavrova-Anderson J."/>
            <person name="Brown R."/>
            <person name="Browne H."/>
            <person name="Corton N."/>
            <person name="Hauser H."/>
            <person name="Gamble J."/>
            <person name="Gilderthorp R."/>
            <person name="Marcello L."/>
            <person name="McQuillan J."/>
            <person name="Otto T.D."/>
            <person name="Quail M.A."/>
            <person name="Sanders M.J."/>
            <person name="van Tonder A."/>
            <person name="Ginger M.L."/>
            <person name="Field M.C."/>
            <person name="Barry J.D."/>
            <person name="Hertz-Fowler C."/>
            <person name="Berriman M."/>
        </authorList>
    </citation>
    <scope>NUCLEOTIDE SEQUENCE [LARGE SCALE GENOMIC DNA]</scope>
    <source>
        <strain evidence="2 3">IL3000</strain>
    </source>
</reference>
<evidence type="ECO:0000256" key="1">
    <source>
        <dbReference type="SAM" id="SignalP"/>
    </source>
</evidence>
<name>F9W4Y1_TRYCI</name>
<organism evidence="2 3">
    <name type="scientific">Trypanosoma congolense (strain IL3000)</name>
    <dbReference type="NCBI Taxonomy" id="1068625"/>
    <lineage>
        <taxon>Eukaryota</taxon>
        <taxon>Discoba</taxon>
        <taxon>Euglenozoa</taxon>
        <taxon>Kinetoplastea</taxon>
        <taxon>Metakinetoplastina</taxon>
        <taxon>Trypanosomatida</taxon>
        <taxon>Trypanosomatidae</taxon>
        <taxon>Trypanosoma</taxon>
        <taxon>Nannomonas</taxon>
    </lineage>
</organism>
<dbReference type="AlphaFoldDB" id="F9W4Y1"/>
<gene>
    <name evidence="2" type="ORF">TCIL3000_0_31290</name>
</gene>
<comment type="caution">
    <text evidence="2">The sequence shown here is derived from an EMBL/GenBank/DDBJ whole genome shotgun (WGS) entry which is preliminary data.</text>
</comment>
<dbReference type="EMBL" id="CAEQ01000629">
    <property type="protein sequence ID" value="CCD12228.1"/>
    <property type="molecule type" value="Genomic_DNA"/>
</dbReference>
<evidence type="ECO:0000313" key="2">
    <source>
        <dbReference type="EMBL" id="CCD12228.1"/>
    </source>
</evidence>
<protein>
    <submittedName>
        <fullName evidence="2">WGS project CAEQ00000000 data, annotated contig 1249</fullName>
    </submittedName>
</protein>
<dbReference type="OMA" id="DQMRHFR"/>
<evidence type="ECO:0000313" key="3">
    <source>
        <dbReference type="Proteomes" id="UP000000702"/>
    </source>
</evidence>
<accession>F9W4Y1</accession>
<reference evidence="3" key="1">
    <citation type="submission" date="2011-07" db="EMBL/GenBank/DDBJ databases">
        <title>Divergent evolution of antigenic variation in African trypanosomes.</title>
        <authorList>
            <person name="Jackson A.P."/>
            <person name="Berry A."/>
            <person name="Allison H.C."/>
            <person name="Burton P."/>
            <person name="Anderson J."/>
            <person name="Aslett M."/>
            <person name="Brown R."/>
            <person name="Corton N."/>
            <person name="Harris D."/>
            <person name="Hauser H."/>
            <person name="Gamble J."/>
            <person name="Gilderthorp R."/>
            <person name="McQuillan J."/>
            <person name="Quail M.A."/>
            <person name="Sanders M."/>
            <person name="Van Tonder A."/>
            <person name="Ginger M.L."/>
            <person name="Donelson J.E."/>
            <person name="Field M.C."/>
            <person name="Barry J.D."/>
            <person name="Berriman M."/>
            <person name="Hertz-Fowler C."/>
        </authorList>
    </citation>
    <scope>NUCLEOTIDE SEQUENCE [LARGE SCALE GENOMIC DNA]</scope>
    <source>
        <strain evidence="3">IL3000</strain>
    </source>
</reference>